<feature type="transmembrane region" description="Helical" evidence="2">
    <location>
        <begin position="990"/>
        <end position="1007"/>
    </location>
</feature>
<name>A0A090MA81_OSTTA</name>
<comment type="caution">
    <text evidence="3">The sequence shown here is derived from an EMBL/GenBank/DDBJ whole genome shotgun (WGS) entry which is preliminary data.</text>
</comment>
<reference evidence="3 4" key="2">
    <citation type="journal article" date="2014" name="BMC Genomics">
        <title>An improved genome of the model marine alga Ostreococcus tauri unfolds by assessing Illumina de novo assemblies.</title>
        <authorList>
            <person name="Blanc-Mathieu R."/>
            <person name="Verhelst B."/>
            <person name="Derelle E."/>
            <person name="Rombauts S."/>
            <person name="Bouget F.Y."/>
            <person name="Carre I."/>
            <person name="Chateau A."/>
            <person name="Eyre-Walker A."/>
            <person name="Grimsley N."/>
            <person name="Moreau H."/>
            <person name="Piegu B."/>
            <person name="Rivals E."/>
            <person name="Schackwitz W."/>
            <person name="Van de Peer Y."/>
            <person name="Piganeau G."/>
        </authorList>
    </citation>
    <scope>NUCLEOTIDE SEQUENCE [LARGE SCALE GENOMIC DNA]</scope>
    <source>
        <strain evidence="4">OTTH 0595 / CCAP 157/2 / RCC745</strain>
    </source>
</reference>
<dbReference type="KEGG" id="ota:OT_ostta11g01710"/>
<evidence type="ECO:0000313" key="3">
    <source>
        <dbReference type="EMBL" id="CEF99637.1"/>
    </source>
</evidence>
<feature type="transmembrane region" description="Helical" evidence="2">
    <location>
        <begin position="1042"/>
        <end position="1065"/>
    </location>
</feature>
<gene>
    <name evidence="3" type="ORF">OT_ostta11g01710</name>
</gene>
<organism evidence="3 4">
    <name type="scientific">Ostreococcus tauri</name>
    <name type="common">Marine green alga</name>
    <dbReference type="NCBI Taxonomy" id="70448"/>
    <lineage>
        <taxon>Eukaryota</taxon>
        <taxon>Viridiplantae</taxon>
        <taxon>Chlorophyta</taxon>
        <taxon>Mamiellophyceae</taxon>
        <taxon>Mamiellales</taxon>
        <taxon>Bathycoccaceae</taxon>
        <taxon>Ostreococcus</taxon>
    </lineage>
</organism>
<keyword evidence="4" id="KW-1185">Reference proteome</keyword>
<dbReference type="InterPro" id="IPR012334">
    <property type="entry name" value="Pectin_lyas_fold"/>
</dbReference>
<dbReference type="InParanoid" id="A0A090MA81"/>
<dbReference type="GeneID" id="9833608"/>
<feature type="region of interest" description="Disordered" evidence="1">
    <location>
        <begin position="605"/>
        <end position="654"/>
    </location>
</feature>
<proteinExistence type="predicted"/>
<feature type="compositionally biased region" description="Polar residues" evidence="1">
    <location>
        <begin position="645"/>
        <end position="654"/>
    </location>
</feature>
<keyword evidence="2" id="KW-0812">Transmembrane</keyword>
<dbReference type="InterPro" id="IPR011050">
    <property type="entry name" value="Pectin_lyase_fold/virulence"/>
</dbReference>
<dbReference type="STRING" id="70448.A0A090MA81"/>
<protein>
    <submittedName>
        <fullName evidence="3">Pectin lyase fold</fullName>
    </submittedName>
</protein>
<evidence type="ECO:0000313" key="4">
    <source>
        <dbReference type="Proteomes" id="UP000009170"/>
    </source>
</evidence>
<accession>A0A090MA81</accession>
<feature type="region of interest" description="Disordered" evidence="1">
    <location>
        <begin position="798"/>
        <end position="850"/>
    </location>
</feature>
<feature type="compositionally biased region" description="Acidic residues" evidence="1">
    <location>
        <begin position="605"/>
        <end position="616"/>
    </location>
</feature>
<dbReference type="EMBL" id="CAID01000011">
    <property type="protein sequence ID" value="CEF99637.1"/>
    <property type="molecule type" value="Genomic_DNA"/>
</dbReference>
<keyword evidence="2" id="KW-1133">Transmembrane helix</keyword>
<reference evidence="4" key="1">
    <citation type="journal article" date="2006" name="Proc. Natl. Acad. Sci. U.S.A.">
        <title>Genome analysis of the smallest free-living eukaryote Ostreococcus tauri unveils many unique features.</title>
        <authorList>
            <person name="Derelle E."/>
            <person name="Ferraz C."/>
            <person name="Rombauts S."/>
            <person name="Rouze P."/>
            <person name="Worden A.Z."/>
            <person name="Robbens S."/>
            <person name="Partensky F."/>
            <person name="Degroeve S."/>
            <person name="Echeynie S."/>
            <person name="Cooke R."/>
            <person name="Saeys Y."/>
            <person name="Wuyts J."/>
            <person name="Jabbari K."/>
            <person name="Bowler C."/>
            <person name="Panaud O."/>
            <person name="Piegu B."/>
            <person name="Ball S.G."/>
            <person name="Ral J.-P."/>
            <person name="Bouget F.-Y."/>
            <person name="Piganeau G."/>
            <person name="De Baets B."/>
            <person name="Picard A."/>
            <person name="Delseny M."/>
            <person name="Demaille J."/>
            <person name="Van de Peer Y."/>
            <person name="Moreau H."/>
        </authorList>
    </citation>
    <scope>NUCLEOTIDE SEQUENCE [LARGE SCALE GENOMIC DNA]</scope>
    <source>
        <strain evidence="4">OTTH 0595 / CCAP 157/2 / RCC745</strain>
    </source>
</reference>
<dbReference type="Gene3D" id="2.160.20.10">
    <property type="entry name" value="Single-stranded right-handed beta-helix, Pectin lyase-like"/>
    <property type="match status" value="1"/>
</dbReference>
<feature type="region of interest" description="Disordered" evidence="1">
    <location>
        <begin position="1"/>
        <end position="38"/>
    </location>
</feature>
<keyword evidence="3" id="KW-0456">Lyase</keyword>
<keyword evidence="2" id="KW-0472">Membrane</keyword>
<dbReference type="Proteomes" id="UP000009170">
    <property type="component" value="Unassembled WGS sequence"/>
</dbReference>
<evidence type="ECO:0000256" key="2">
    <source>
        <dbReference type="SAM" id="Phobius"/>
    </source>
</evidence>
<dbReference type="RefSeq" id="XP_003081988.2">
    <property type="nucleotide sequence ID" value="XM_003081940.2"/>
</dbReference>
<dbReference type="SUPFAM" id="SSF51126">
    <property type="entry name" value="Pectin lyase-like"/>
    <property type="match status" value="1"/>
</dbReference>
<evidence type="ECO:0000256" key="1">
    <source>
        <dbReference type="SAM" id="MobiDB-lite"/>
    </source>
</evidence>
<dbReference type="GO" id="GO:0016829">
    <property type="term" value="F:lyase activity"/>
    <property type="evidence" value="ECO:0007669"/>
    <property type="project" value="UniProtKB-KW"/>
</dbReference>
<feature type="compositionally biased region" description="Basic and acidic residues" evidence="1">
    <location>
        <begin position="1"/>
        <end position="31"/>
    </location>
</feature>
<feature type="compositionally biased region" description="Pro residues" evidence="1">
    <location>
        <begin position="803"/>
        <end position="843"/>
    </location>
</feature>
<sequence length="1285" mass="140215">MMENDHSADVERRSAGARAEETSSERTEMRSRASRSTRGGRWTLAVTCALGALSARGARAQTPPTDAACDYYMQVGGAGEAASGGGTSDVPFGSLEEAQLALTAGDTLCVRGGQYRLNTFIGAEILVRGNATHPITIKGLKGSDGNLPTFLFKSGVAFDFRGAKYINFESLDVDGSAYNVPLRAVLTANWWRDKPSPRVKIGQTCFRLRENTRHVNISHCACHDVHSNAVNVVDAYYTRIAHNAFYRIGFYRFKGEVAAVKRTFVKASQEVEEDGYRLDIEGNVIWNVESHLYQRTENASTGNILETNALNFDSVTDLDSKIRVQGNLLAFNGGPDLKFKNAPYLVVMSNTMHASPTVDSVMISDGTSDTSRLIMKNNMFFATQSSKSVIDIDVSMLNSTISDDDTILNNFVSGGGGFVNGTQAGFSVIDASEPVFANVSAGDFRILSTTTGVDATDMPGVSDSSLLKVAELLGDFNIGTVAESEWSAAGGIPHKNITQMLISTAPSSYTDVTFTQTSRDVAFITFRDPLAEDVFTFTLNQEYAQSLFDRNISALVDTTPAGRTELEARLGSKRRHRRVRSRVLSLGQADDEDMSVQSENEEMYLDDTEADREVSEDPTLGENTQEMEESDVGYPASEDTDATPIGQTKSNNYPASGYPASGYPASGYPANNYPANNYPANNYPANNYPANNYPANNYPANNYPANNYPARRGYPGNKYPGNKYPGSRRGYPNGYPGSGYPADEAKEIRDATHEAVSAIANATREATDEIARTEQQAVHNATHAISDEVRNATDAITDALDIPNPPPPKAPRPPPNPSPPPPPPPYPGTVQPPSPPMPPAPPRIDPEGGLRRGRIVIPMKDPLSNFLLERIEQQNASSMSLDDPDEDVSEIEDLETSCYNPPKACPTIFHLSPYRAQQLVQNVQSSTSTPEAALAASYDRGANTRKRYVREYDPYQSVDEDDSPYGPDLDRAFLAALGMQKQSAFKSSEIIAPMAVAFVIVAAVVAGERFSKRSKGEERASLLINADRESEQMKTTRTRRNIIAASALAGVFLVAATTSTAPGAAAMKRARQEVTQLGSKLADCGGKFYVVNMPFSSCAVKGSDIPQGARPFPLEDFIKFESFVVARLSWGGFWSMKTSGYEVRSAARAHVVEQLKVKNELNITNGLMQYHRQCLRTKTWCLEEGRDNACCRDMPVTPAEAQQEDELTFDTYHSILRNLCGCSLLMEKTPVGCGQIDKEGRDLYCDRMRVLGLDQGLNSCCNAPNPFRVQECLCRGDDSNYLSYT</sequence>